<evidence type="ECO:0007829" key="10">
    <source>
        <dbReference type="PDB" id="5K90"/>
    </source>
</evidence>
<evidence type="ECO:0000313" key="8">
    <source>
        <dbReference type="EMBL" id="ACL43807.1"/>
    </source>
</evidence>
<dbReference type="EMBL" id="CP001344">
    <property type="protein sequence ID" value="ACL43807.1"/>
    <property type="molecule type" value="Genomic_DNA"/>
</dbReference>
<evidence type="ECO:0000256" key="7">
    <source>
        <dbReference type="ARBA" id="ARBA00050019"/>
    </source>
</evidence>
<dbReference type="Gene3D" id="3.30.70.3420">
    <property type="match status" value="1"/>
</dbReference>
<evidence type="ECO:0000256" key="4">
    <source>
        <dbReference type="ARBA" id="ARBA00023444"/>
    </source>
</evidence>
<dbReference type="InterPro" id="IPR010644">
    <property type="entry name" value="ChdC/CLD"/>
</dbReference>
<dbReference type="PDB" id="7OU9">
    <property type="method" value="X-ray"/>
    <property type="resolution" value="2.42 A"/>
    <property type="chains" value="A/B=2-182"/>
</dbReference>
<dbReference type="PDB" id="5K8Z">
    <property type="method" value="X-ray"/>
    <property type="resolution" value="1.55 A"/>
    <property type="chains" value="A/B/C/D=2-182"/>
</dbReference>
<feature type="binding site" evidence="9 10">
    <location>
        <position position="114"/>
    </location>
    <ligand>
        <name>heme b</name>
        <dbReference type="ChEBI" id="CHEBI:60344"/>
        <note>axial binding residue</note>
    </ligand>
    <ligandPart>
        <name>Fe</name>
        <dbReference type="ChEBI" id="CHEBI:18248"/>
    </ligandPart>
</feature>
<feature type="binding site" evidence="9 10">
    <location>
        <position position="92"/>
    </location>
    <ligand>
        <name>heme b</name>
        <dbReference type="ChEBI" id="CHEBI:60344"/>
    </ligand>
</feature>
<dbReference type="GO" id="GO:0046872">
    <property type="term" value="F:metal ion binding"/>
    <property type="evidence" value="ECO:0007669"/>
    <property type="project" value="UniProtKB-KW"/>
</dbReference>
<evidence type="ECO:0007829" key="9">
    <source>
        <dbReference type="PDB" id="5K8Z"/>
    </source>
</evidence>
<dbReference type="PDBsum" id="5K90"/>
<dbReference type="PDBsum" id="5NKU"/>
<gene>
    <name evidence="8" type="ordered locus">Cyan7425_1434</name>
</gene>
<dbReference type="PDB" id="5NKU">
    <property type="method" value="Other"/>
    <property type="resolution" value="2.00 A"/>
    <property type="chains" value="A/B=2-182"/>
</dbReference>
<reference evidence="15 16" key="5">
    <citation type="journal article" date="2024" name="J. Appl. Crystallogr.">
        <title>Ray-tracing analytical absorption correction for X-ray crystallography based on tomographic reconstructions.</title>
        <authorList>
            <person name="Lu Y."/>
            <person name="Duman R."/>
            <person name="Beilsten-Edmands J."/>
            <person name="Winter G."/>
            <person name="Basham M."/>
            <person name="Evans G."/>
            <person name="Kamps J.J.A.G."/>
            <person name="Orville A.M."/>
            <person name="Kwong H.S."/>
            <person name="Beis K."/>
            <person name="Armour W."/>
            <person name="Wagner A."/>
        </authorList>
    </citation>
    <scope>X-RAY CRYSTALLOGRAPHY (2.70 ANGSTROMS) OF 2-182 IN COMPLEX WITH HEME B</scope>
</reference>
<evidence type="ECO:0000256" key="5">
    <source>
        <dbReference type="ARBA" id="ARBA00049896"/>
    </source>
</evidence>
<dbReference type="PDB" id="7OU5">
    <property type="method" value="X-ray"/>
    <property type="resolution" value="1.90 A"/>
    <property type="chains" value="A/B=2-182"/>
</dbReference>
<dbReference type="PDBsum" id="5K8Z"/>
<dbReference type="BRENDA" id="1.13.11.49">
    <property type="organism ID" value="14594"/>
</dbReference>
<dbReference type="PDBsum" id="5K91"/>
<dbReference type="GO" id="GO:0016491">
    <property type="term" value="F:oxidoreductase activity"/>
    <property type="evidence" value="ECO:0007669"/>
    <property type="project" value="InterPro"/>
</dbReference>
<comment type="cofactor">
    <cofactor evidence="6">
        <name>Fe-coproporphyrin III</name>
        <dbReference type="ChEBI" id="CHEBI:68438"/>
    </cofactor>
</comment>
<dbReference type="PDBsum" id="5MAU"/>
<comment type="pathway">
    <text evidence="4">Porphyrin-containing compound metabolism.</text>
</comment>
<dbReference type="PDB" id="8QUV">
    <property type="method" value="X-ray"/>
    <property type="resolution" value="2.70 A"/>
    <property type="chains" value="A/B=2-182"/>
</dbReference>
<evidence type="ECO:0000256" key="3">
    <source>
        <dbReference type="ARBA" id="ARBA00023004"/>
    </source>
</evidence>
<dbReference type="Pfam" id="PF06778">
    <property type="entry name" value="Chlor_dismutase"/>
    <property type="match status" value="1"/>
</dbReference>
<dbReference type="PDB" id="7ATI">
    <property type="method" value="X-ray"/>
    <property type="resolution" value="1.51 A"/>
    <property type="chains" value="A/B=2-182"/>
</dbReference>
<sequence>MNNRYSFIGGRTGQWQVVKIRNVLGPGLQLVEKVNILNGAVAEIPLDSAWRLQGFASNIRYAIRTELEALQAVQPMLNRAEAILAVLIPIKKSAQWWEMAQDERRDIFERESHHTAVGLEYLPGVARRLLHCRDLGEEFDFLTWFEFAPEHSSAFNELLLRMRASKEWEYVEREVEVWLKRL</sequence>
<dbReference type="PDBsum" id="5NKV"/>
<keyword evidence="2 9" id="KW-0479">Metal-binding</keyword>
<evidence type="ECO:0007829" key="14">
    <source>
        <dbReference type="PDB" id="7OU7"/>
    </source>
</evidence>
<name>B8HNS6_CYAP4</name>
<feature type="binding site" evidence="9 10">
    <location>
        <position position="60"/>
    </location>
    <ligand>
        <name>heme b</name>
        <dbReference type="ChEBI" id="CHEBI:60344"/>
    </ligand>
</feature>
<evidence type="ECO:0000256" key="1">
    <source>
        <dbReference type="ARBA" id="ARBA00022617"/>
    </source>
</evidence>
<dbReference type="OrthoDB" id="212165at2"/>
<accession>B8HNS6</accession>
<dbReference type="InterPro" id="IPR011008">
    <property type="entry name" value="Dimeric_a/b-barrel"/>
</dbReference>
<dbReference type="PDB" id="7OUY">
    <property type="method" value="X-ray"/>
    <property type="resolution" value="1.50 A"/>
    <property type="chains" value="A/B/C/D=2-182"/>
</dbReference>
<organism evidence="8">
    <name type="scientific">Cyanothece sp. (strain PCC 7425 / ATCC 29141)</name>
    <dbReference type="NCBI Taxonomy" id="395961"/>
    <lineage>
        <taxon>Bacteria</taxon>
        <taxon>Bacillati</taxon>
        <taxon>Cyanobacteriota</taxon>
        <taxon>Cyanophyceae</taxon>
        <taxon>Gomontiellales</taxon>
        <taxon>Cyanothecaceae</taxon>
        <taxon>Cyanothece</taxon>
    </lineage>
</organism>
<reference evidence="8" key="1">
    <citation type="submission" date="2009-01" db="EMBL/GenBank/DDBJ databases">
        <title>Complete sequence of chromosome Cyanothece sp. PCC 7425.</title>
        <authorList>
            <consortium name="US DOE Joint Genome Institute"/>
            <person name="Lucas S."/>
            <person name="Copeland A."/>
            <person name="Lapidus A."/>
            <person name="Glavina del Rio T."/>
            <person name="Dalin E."/>
            <person name="Tice H."/>
            <person name="Bruce D."/>
            <person name="Goodwin L."/>
            <person name="Pitluck S."/>
            <person name="Sims D."/>
            <person name="Meineke L."/>
            <person name="Brettin T."/>
            <person name="Detter J.C."/>
            <person name="Han C."/>
            <person name="Larimer F."/>
            <person name="Land M."/>
            <person name="Hauser L."/>
            <person name="Kyrpides N."/>
            <person name="Ovchinnikova G."/>
            <person name="Liberton M."/>
            <person name="Stoeckel J."/>
            <person name="Banerjee A."/>
            <person name="Singh A."/>
            <person name="Page L."/>
            <person name="Sato H."/>
            <person name="Zhao L."/>
            <person name="Sherman L."/>
            <person name="Pakrasi H."/>
            <person name="Richardson P."/>
        </authorList>
    </citation>
    <scope>NUCLEOTIDE SEQUENCE</scope>
    <source>
        <strain evidence="8">PCC 7425</strain>
    </source>
</reference>
<dbReference type="PDB" id="5MAU">
    <property type="method" value="X-ray"/>
    <property type="resolution" value="1.30 A"/>
    <property type="chains" value="A/B=2-182"/>
</dbReference>
<dbReference type="AlphaFoldDB" id="B8HNS6"/>
<dbReference type="SMR" id="B8HNS6"/>
<evidence type="ECO:0007829" key="15">
    <source>
        <dbReference type="PDB" id="8QUU"/>
    </source>
</evidence>
<evidence type="ECO:0007829" key="11">
    <source>
        <dbReference type="PDB" id="7ASB"/>
    </source>
</evidence>
<dbReference type="PDB" id="5K90">
    <property type="method" value="X-ray"/>
    <property type="resolution" value="1.28 A"/>
    <property type="chains" value="A/B/C/D=2-182"/>
</dbReference>
<dbReference type="PDB" id="7OWI">
    <property type="method" value="X-ray"/>
    <property type="resolution" value="1.70 A"/>
    <property type="chains" value="A/B/C/D=2-182"/>
</dbReference>
<dbReference type="eggNOG" id="COG3253">
    <property type="taxonomic scope" value="Bacteria"/>
</dbReference>
<comment type="catalytic activity">
    <reaction evidence="5">
        <text>Fe-coproporphyrin III + 2 H2O2 + 2 H(+) = heme b + 2 CO2 + 4 H2O</text>
        <dbReference type="Rhea" id="RHEA:56516"/>
        <dbReference type="ChEBI" id="CHEBI:15377"/>
        <dbReference type="ChEBI" id="CHEBI:15378"/>
        <dbReference type="ChEBI" id="CHEBI:16240"/>
        <dbReference type="ChEBI" id="CHEBI:16526"/>
        <dbReference type="ChEBI" id="CHEBI:60344"/>
        <dbReference type="ChEBI" id="CHEBI:68438"/>
        <dbReference type="EC" id="1.3.98.5"/>
    </reaction>
    <physiologicalReaction direction="left-to-right" evidence="5">
        <dbReference type="Rhea" id="RHEA:56517"/>
    </physiologicalReaction>
</comment>
<evidence type="ECO:0007829" key="16">
    <source>
        <dbReference type="PDB" id="8QUV"/>
    </source>
</evidence>
<evidence type="ECO:0000256" key="2">
    <source>
        <dbReference type="ARBA" id="ARBA00022723"/>
    </source>
</evidence>
<dbReference type="PDB" id="8QUZ">
    <property type="method" value="X-ray"/>
    <property type="resolution" value="2.70 A"/>
    <property type="chains" value="A/B=2-182"/>
</dbReference>
<dbReference type="GO" id="GO:0020037">
    <property type="term" value="F:heme binding"/>
    <property type="evidence" value="ECO:0007669"/>
    <property type="project" value="InterPro"/>
</dbReference>
<protein>
    <recommendedName>
        <fullName evidence="7">hydrogen peroxide-dependent heme synthase</fullName>
        <ecNumber evidence="7">1.3.98.5</ecNumber>
    </recommendedName>
</protein>
<dbReference type="PDB" id="5K91">
    <property type="method" value="X-ray"/>
    <property type="resolution" value="1.18 A"/>
    <property type="chains" value="A/B/C/D=2-182"/>
</dbReference>
<dbReference type="PDB" id="7OU7">
    <property type="method" value="X-ray"/>
    <property type="resolution" value="1.63 A"/>
    <property type="chains" value="A/B=2-182"/>
</dbReference>
<reference evidence="13 14" key="4">
    <citation type="journal article" date="2022" name="J. Inorg. Biochem.">
        <title>Impact of the dynamics of the catalytic arginine on nitrite and chlorite binding by dimeric chlorite dismutase.</title>
        <authorList>
            <person name="Serra I."/>
            <person name="Schmidt D."/>
            <person name="Pfanzagl V."/>
            <person name="Mlynek G."/>
            <person name="Hofbauer S."/>
            <person name="Djinovic-Carugo K."/>
            <person name="Furtmuller P.G."/>
            <person name="Garcia-Rubio I."/>
            <person name="Van Doorslaer S."/>
            <person name="Obinger C."/>
        </authorList>
    </citation>
    <scope>X-RAY CRYSTALLOGRAPHY (1.50 ANGSTROMS) OF 2-182 IN COMPLEX WITH HEME B</scope>
</reference>
<dbReference type="PDB" id="7OUA">
    <property type="method" value="X-ray"/>
    <property type="resolution" value="2.09 A"/>
    <property type="chains" value="A/B=2-182"/>
</dbReference>
<evidence type="ECO:0000256" key="6">
    <source>
        <dbReference type="ARBA" id="ARBA00049935"/>
    </source>
</evidence>
<reference evidence="9 10" key="2">
    <citation type="journal article" date="2017" name="ACS Catal.">
        <title>Molecular Mechanism of Enzymatic Chlorite Detoxification: Insights from Structural and Kinetic Studies.</title>
        <authorList>
            <person name="Schaffner I."/>
            <person name="Mlynek G."/>
            <person name="Flego N."/>
            <person name="Puhringer D."/>
            <person name="Libiseller-Egger J."/>
            <person name="Coates L."/>
            <person name="Hofbauer S."/>
            <person name="Bellei M."/>
            <person name="Furtmuller P.G."/>
            <person name="Battistuzzi G."/>
            <person name="Smulevich G."/>
            <person name="Djinovic-Carugo K."/>
            <person name="Obinger C."/>
        </authorList>
    </citation>
    <scope>X-RAY CRYSTALLOGRAPHY (1.18 ANGSTROMS) OF 2-182 IN COMPLEX WITH HEME B</scope>
</reference>
<feature type="binding site" evidence="9 10">
    <location>
        <position position="62"/>
    </location>
    <ligand>
        <name>heme b</name>
        <dbReference type="ChEBI" id="CHEBI:60344"/>
    </ligand>
</feature>
<feature type="binding site" evidence="9 10">
    <location>
        <position position="61"/>
    </location>
    <ligand>
        <name>heme b</name>
        <dbReference type="ChEBI" id="CHEBI:60344"/>
    </ligand>
</feature>
<dbReference type="PDB" id="8QUU">
    <property type="method" value="X-ray"/>
    <property type="resolution" value="2.70 A"/>
    <property type="chains" value="A/B=2-182"/>
</dbReference>
<reference evidence="11 12" key="3">
    <citation type="journal article" date="2021" name="Biochemistry">
        <title>Arresting the Catalytic Arginine in Chlorite Dismutases: Impact on Heme Coordination, Thermal Stability, and Catalysis.</title>
        <authorList>
            <person name="Schmidt D."/>
            <person name="Serra I."/>
            <person name="Mlynek G."/>
            <person name="Pfanzagl V."/>
            <person name="Hofbauer S."/>
            <person name="Furtmuller P.G."/>
            <person name="Djinovic-Carugo K."/>
            <person name="Van Doorslaer S."/>
            <person name="Obinger C."/>
        </authorList>
    </citation>
    <scope>X-RAY CRYSTALLOGRAPHY (1.40 ANGSTROMS) OF 2-182 IN COMPLEX WITH HEME B</scope>
</reference>
<keyword evidence="1 9" id="KW-0349">Heme</keyword>
<dbReference type="PDB" id="7ASB">
    <property type="method" value="X-ray"/>
    <property type="resolution" value="1.40 A"/>
    <property type="chains" value="A/B=2-182"/>
</dbReference>
<evidence type="ECO:0007829" key="12">
    <source>
        <dbReference type="PDB" id="7ATI"/>
    </source>
</evidence>
<dbReference type="PDB" id="5NKV">
    <property type="method" value="X-ray"/>
    <property type="resolution" value="2.00 A"/>
    <property type="chains" value="A/B=2-182"/>
</dbReference>
<proteinExistence type="evidence at protein level"/>
<evidence type="ECO:0007829" key="13">
    <source>
        <dbReference type="PDB" id="7OU5"/>
    </source>
</evidence>
<dbReference type="KEGG" id="cyn:Cyan7425_1434"/>
<dbReference type="PDB" id="8QVB">
    <property type="method" value="X-ray"/>
    <property type="resolution" value="2.70 A"/>
    <property type="chains" value="A/B=2-182"/>
</dbReference>
<keyword evidence="9 10" id="KW-0002">3D-structure</keyword>
<dbReference type="SUPFAM" id="SSF54909">
    <property type="entry name" value="Dimeric alpha+beta barrel"/>
    <property type="match status" value="1"/>
</dbReference>
<dbReference type="EC" id="1.3.98.5" evidence="7"/>
<dbReference type="STRING" id="395961.Cyan7425_1434"/>
<dbReference type="HOGENOM" id="CLU_095674_0_0_3"/>
<keyword evidence="3 9" id="KW-0408">Iron</keyword>